<evidence type="ECO:0000256" key="4">
    <source>
        <dbReference type="ARBA" id="ARBA00022630"/>
    </source>
</evidence>
<keyword evidence="7" id="KW-0503">Monooxygenase</keyword>
<dbReference type="STRING" id="208439.AJAP_29390"/>
<dbReference type="InterPro" id="IPR013785">
    <property type="entry name" value="Aldolase_TIM"/>
</dbReference>
<dbReference type="PANTHER" id="PTHR42747">
    <property type="entry name" value="NITRONATE MONOOXYGENASE-RELATED"/>
    <property type="match status" value="1"/>
</dbReference>
<keyword evidence="4" id="KW-0285">Flavoprotein</keyword>
<sequence length="350" mass="35853">MFEDLRFPLIAAPMAGGPTTPELVAAVTAAGGFGFLAGGYLSADALSDRIAKTAELTAEPFGVNLFVSGGSAADVELGAHIERWRAEAERLGVEPGEPRWDDDAYAAKLEVVLARKVPVVSFTFGTPSAEDVERLHANGSKVAVTVTSPAEADRAVAVGADALVVQGFEAGAHRGLFADEPGAEGGGAQYGVLSLLRLVSARTDLPLVATGGLVHGADIAAVLAAGAVAAQLGTAFLRADEAGTQPAHRQALADGGRPTAFTRAFSGRPARSLVNRAVADFSATAPSAYPEVNNLTKPIRAAAGKAGDPEIMSLYAGQTYELAGSGPAASIVERLQTEAREAATRLSRLR</sequence>
<dbReference type="CDD" id="cd04730">
    <property type="entry name" value="NPD_like"/>
    <property type="match status" value="1"/>
</dbReference>
<keyword evidence="11" id="KW-1185">Reference proteome</keyword>
<dbReference type="AlphaFoldDB" id="A0A075V274"/>
<keyword evidence="6" id="KW-0560">Oxidoreductase</keyword>
<evidence type="ECO:0000256" key="3">
    <source>
        <dbReference type="ARBA" id="ARBA00022575"/>
    </source>
</evidence>
<evidence type="ECO:0000256" key="8">
    <source>
        <dbReference type="ARBA" id="ARBA00031155"/>
    </source>
</evidence>
<dbReference type="Proteomes" id="UP000028492">
    <property type="component" value="Chromosome"/>
</dbReference>
<evidence type="ECO:0000256" key="6">
    <source>
        <dbReference type="ARBA" id="ARBA00023002"/>
    </source>
</evidence>
<evidence type="ECO:0000313" key="11">
    <source>
        <dbReference type="Proteomes" id="UP000028492"/>
    </source>
</evidence>
<comment type="similarity">
    <text evidence="2">Belongs to the nitronate monooxygenase family. NMO class I subfamily.</text>
</comment>
<dbReference type="KEGG" id="aja:AJAP_29390"/>
<evidence type="ECO:0000256" key="9">
    <source>
        <dbReference type="ARBA" id="ARBA00049401"/>
    </source>
</evidence>
<name>A0A075V274_9PSEU</name>
<dbReference type="GO" id="GO:0009636">
    <property type="term" value="P:response to toxic substance"/>
    <property type="evidence" value="ECO:0007669"/>
    <property type="project" value="UniProtKB-KW"/>
</dbReference>
<gene>
    <name evidence="10" type="ORF">AJAP_29390</name>
</gene>
<proteinExistence type="inferred from homology"/>
<dbReference type="SUPFAM" id="SSF51412">
    <property type="entry name" value="Inosine monophosphate dehydrogenase (IMPDH)"/>
    <property type="match status" value="1"/>
</dbReference>
<dbReference type="PANTHER" id="PTHR42747:SF3">
    <property type="entry name" value="NITRONATE MONOOXYGENASE-RELATED"/>
    <property type="match status" value="1"/>
</dbReference>
<protein>
    <recommendedName>
        <fullName evidence="8">Propionate 3-nitronate monooxygenase</fullName>
    </recommendedName>
</protein>
<evidence type="ECO:0000256" key="7">
    <source>
        <dbReference type="ARBA" id="ARBA00023033"/>
    </source>
</evidence>
<evidence type="ECO:0000256" key="5">
    <source>
        <dbReference type="ARBA" id="ARBA00022643"/>
    </source>
</evidence>
<keyword evidence="3" id="KW-0216">Detoxification</keyword>
<dbReference type="HOGENOM" id="CLU_038732_5_1_11"/>
<evidence type="ECO:0000256" key="2">
    <source>
        <dbReference type="ARBA" id="ARBA00009881"/>
    </source>
</evidence>
<reference evidence="10 11" key="1">
    <citation type="journal article" date="2014" name="J. Biotechnol.">
        <title>Complete genome sequence of the actinobacterium Amycolatopsis japonica MG417-CF17(T) (=DSM 44213T) producing (S,S)-N,N'-ethylenediaminedisuccinic acid.</title>
        <authorList>
            <person name="Stegmann E."/>
            <person name="Albersmeier A."/>
            <person name="Spohn M."/>
            <person name="Gert H."/>
            <person name="Weber T."/>
            <person name="Wohlleben W."/>
            <person name="Kalinowski J."/>
            <person name="Ruckert C."/>
        </authorList>
    </citation>
    <scope>NUCLEOTIDE SEQUENCE [LARGE SCALE GENOMIC DNA]</scope>
    <source>
        <strain evidence="11">MG417-CF17 (DSM 44213)</strain>
    </source>
</reference>
<dbReference type="EMBL" id="CP008953">
    <property type="protein sequence ID" value="AIG78711.1"/>
    <property type="molecule type" value="Genomic_DNA"/>
</dbReference>
<dbReference type="Pfam" id="PF03060">
    <property type="entry name" value="NMO"/>
    <property type="match status" value="1"/>
</dbReference>
<organism evidence="10 11">
    <name type="scientific">Amycolatopsis japonica</name>
    <dbReference type="NCBI Taxonomy" id="208439"/>
    <lineage>
        <taxon>Bacteria</taxon>
        <taxon>Bacillati</taxon>
        <taxon>Actinomycetota</taxon>
        <taxon>Actinomycetes</taxon>
        <taxon>Pseudonocardiales</taxon>
        <taxon>Pseudonocardiaceae</taxon>
        <taxon>Amycolatopsis</taxon>
        <taxon>Amycolatopsis japonica group</taxon>
    </lineage>
</organism>
<comment type="cofactor">
    <cofactor evidence="1">
        <name>FMN</name>
        <dbReference type="ChEBI" id="CHEBI:58210"/>
    </cofactor>
</comment>
<keyword evidence="5" id="KW-0288">FMN</keyword>
<dbReference type="InterPro" id="IPR004136">
    <property type="entry name" value="NMO"/>
</dbReference>
<dbReference type="GO" id="GO:0018580">
    <property type="term" value="F:nitronate monooxygenase activity"/>
    <property type="evidence" value="ECO:0007669"/>
    <property type="project" value="InterPro"/>
</dbReference>
<dbReference type="RefSeq" id="WP_038517175.1">
    <property type="nucleotide sequence ID" value="NZ_CP008953.1"/>
</dbReference>
<evidence type="ECO:0000313" key="10">
    <source>
        <dbReference type="EMBL" id="AIG78711.1"/>
    </source>
</evidence>
<evidence type="ECO:0000256" key="1">
    <source>
        <dbReference type="ARBA" id="ARBA00001917"/>
    </source>
</evidence>
<dbReference type="Gene3D" id="3.20.20.70">
    <property type="entry name" value="Aldolase class I"/>
    <property type="match status" value="1"/>
</dbReference>
<dbReference type="eggNOG" id="COG2070">
    <property type="taxonomic scope" value="Bacteria"/>
</dbReference>
<accession>A0A075V274</accession>
<comment type="catalytic activity">
    <reaction evidence="9">
        <text>3 propionate 3-nitronate + 3 O2 + H2O = 3 3-oxopropanoate + 2 nitrate + nitrite + H2O2 + 3 H(+)</text>
        <dbReference type="Rhea" id="RHEA:57332"/>
        <dbReference type="ChEBI" id="CHEBI:15377"/>
        <dbReference type="ChEBI" id="CHEBI:15378"/>
        <dbReference type="ChEBI" id="CHEBI:15379"/>
        <dbReference type="ChEBI" id="CHEBI:16240"/>
        <dbReference type="ChEBI" id="CHEBI:16301"/>
        <dbReference type="ChEBI" id="CHEBI:17632"/>
        <dbReference type="ChEBI" id="CHEBI:33190"/>
        <dbReference type="ChEBI" id="CHEBI:136067"/>
    </reaction>
</comment>